<evidence type="ECO:0000313" key="1">
    <source>
        <dbReference type="EMBL" id="KAF5319469.1"/>
    </source>
</evidence>
<dbReference type="EMBL" id="JAACJJ010000029">
    <property type="protein sequence ID" value="KAF5319469.1"/>
    <property type="molecule type" value="Genomic_DNA"/>
</dbReference>
<dbReference type="PROSITE" id="PS51257">
    <property type="entry name" value="PROKAR_LIPOPROTEIN"/>
    <property type="match status" value="1"/>
</dbReference>
<accession>A0A8H5F0S1</accession>
<dbReference type="Proteomes" id="UP000567179">
    <property type="component" value="Unassembled WGS sequence"/>
</dbReference>
<keyword evidence="2" id="KW-1185">Reference proteome</keyword>
<dbReference type="AlphaFoldDB" id="A0A8H5F0S1"/>
<name>A0A8H5F0S1_9AGAR</name>
<comment type="caution">
    <text evidence="1">The sequence shown here is derived from an EMBL/GenBank/DDBJ whole genome shotgun (WGS) entry which is preliminary data.</text>
</comment>
<sequence length="93" mass="10836">MTRDSRERMRTASSACGFVLLACYTPKWIMVARGACRISWHCRVGCSWAELRRMVAAWLKRPGSSAFADLQEDWRREKDSKKLEEAEPPRWSD</sequence>
<protein>
    <submittedName>
        <fullName evidence="1">Uncharacterized protein</fullName>
    </submittedName>
</protein>
<reference evidence="1 2" key="1">
    <citation type="journal article" date="2020" name="ISME J.">
        <title>Uncovering the hidden diversity of litter-decomposition mechanisms in mushroom-forming fungi.</title>
        <authorList>
            <person name="Floudas D."/>
            <person name="Bentzer J."/>
            <person name="Ahren D."/>
            <person name="Johansson T."/>
            <person name="Persson P."/>
            <person name="Tunlid A."/>
        </authorList>
    </citation>
    <scope>NUCLEOTIDE SEQUENCE [LARGE SCALE GENOMIC DNA]</scope>
    <source>
        <strain evidence="1 2">CBS 101986</strain>
    </source>
</reference>
<evidence type="ECO:0000313" key="2">
    <source>
        <dbReference type="Proteomes" id="UP000567179"/>
    </source>
</evidence>
<organism evidence="1 2">
    <name type="scientific">Psilocybe cf. subviscida</name>
    <dbReference type="NCBI Taxonomy" id="2480587"/>
    <lineage>
        <taxon>Eukaryota</taxon>
        <taxon>Fungi</taxon>
        <taxon>Dikarya</taxon>
        <taxon>Basidiomycota</taxon>
        <taxon>Agaricomycotina</taxon>
        <taxon>Agaricomycetes</taxon>
        <taxon>Agaricomycetidae</taxon>
        <taxon>Agaricales</taxon>
        <taxon>Agaricineae</taxon>
        <taxon>Strophariaceae</taxon>
        <taxon>Psilocybe</taxon>
    </lineage>
</organism>
<gene>
    <name evidence="1" type="ORF">D9619_008403</name>
</gene>
<proteinExistence type="predicted"/>